<evidence type="ECO:0000313" key="1">
    <source>
        <dbReference type="EMBL" id="CAH1797030.1"/>
    </source>
</evidence>
<sequence>MPIYFRITFNTVKRFGSYSIMWFLTILFMYAVVLHKFSNAYTSQTVTKVYNGETEVMIEYQEGSPGSKIILAAPHGGSFKGDFPERDFGCMSNGQCIWSHSCGAKDPNCDTSTYTDRYTMEITTGLADELETLYSGVRPHVILSHIHRSKLDPNREEDEATFGNAEITSYYNAFHSFIDTASTSVGTGCFFDIHGHTHPEAMVELGYKVIKSRLNDKNAILGYTSIKTLGNDINANGRDWTGLLNGTIGLGYFLTEQLKLSTEATVQGTTVVPSVDVPSPGTALYFSGGYDVKIHGSRYGGDVDGIQIESPSPVRNAIQGPEYIKRLAKAIKQFMDENY</sequence>
<comment type="caution">
    <text evidence="1">The sequence shown here is derived from an EMBL/GenBank/DDBJ whole genome shotgun (WGS) entry which is preliminary data.</text>
</comment>
<protein>
    <submittedName>
        <fullName evidence="1">Uncharacterized protein</fullName>
    </submittedName>
</protein>
<organism evidence="1 2">
    <name type="scientific">Owenia fusiformis</name>
    <name type="common">Polychaete worm</name>
    <dbReference type="NCBI Taxonomy" id="6347"/>
    <lineage>
        <taxon>Eukaryota</taxon>
        <taxon>Metazoa</taxon>
        <taxon>Spiralia</taxon>
        <taxon>Lophotrochozoa</taxon>
        <taxon>Annelida</taxon>
        <taxon>Polychaeta</taxon>
        <taxon>Sedentaria</taxon>
        <taxon>Canalipalpata</taxon>
        <taxon>Sabellida</taxon>
        <taxon>Oweniida</taxon>
        <taxon>Oweniidae</taxon>
        <taxon>Owenia</taxon>
    </lineage>
</organism>
<proteinExistence type="predicted"/>
<reference evidence="1" key="1">
    <citation type="submission" date="2022-03" db="EMBL/GenBank/DDBJ databases">
        <authorList>
            <person name="Martin C."/>
        </authorList>
    </citation>
    <scope>NUCLEOTIDE SEQUENCE</scope>
</reference>
<dbReference type="OrthoDB" id="71260at2759"/>
<dbReference type="EMBL" id="CAIIXF020000010">
    <property type="protein sequence ID" value="CAH1797030.1"/>
    <property type="molecule type" value="Genomic_DNA"/>
</dbReference>
<name>A0A8J1XU70_OWEFU</name>
<accession>A0A8J1XU70</accession>
<dbReference type="Proteomes" id="UP000749559">
    <property type="component" value="Unassembled WGS sequence"/>
</dbReference>
<evidence type="ECO:0000313" key="2">
    <source>
        <dbReference type="Proteomes" id="UP000749559"/>
    </source>
</evidence>
<dbReference type="Gene3D" id="3.40.630.40">
    <property type="entry name" value="Zn-dependent exopeptidases"/>
    <property type="match status" value="1"/>
</dbReference>
<keyword evidence="2" id="KW-1185">Reference proteome</keyword>
<gene>
    <name evidence="1" type="ORF">OFUS_LOCUS21374</name>
</gene>
<dbReference type="AlphaFoldDB" id="A0A8J1XU70"/>